<keyword evidence="5" id="KW-1185">Reference proteome</keyword>
<evidence type="ECO:0000313" key="5">
    <source>
        <dbReference type="Proteomes" id="UP000028709"/>
    </source>
</evidence>
<evidence type="ECO:0000256" key="1">
    <source>
        <dbReference type="ARBA" id="ARBA00004370"/>
    </source>
</evidence>
<dbReference type="RefSeq" id="WP_034682073.1">
    <property type="nucleotide sequence ID" value="NZ_CP023049.2"/>
</dbReference>
<comment type="caution">
    <text evidence="4">The sequence shown here is derived from an EMBL/GenBank/DDBJ whole genome shotgun (WGS) entry which is preliminary data.</text>
</comment>
<reference evidence="4 5" key="1">
    <citation type="submission" date="2014-07" db="EMBL/GenBank/DDBJ databases">
        <title>Genome of Chryseobacterium piperi CTM.</title>
        <authorList>
            <person name="Pipes S.E."/>
            <person name="Stropko S.J."/>
            <person name="Newman J.D."/>
        </authorList>
    </citation>
    <scope>NUCLEOTIDE SEQUENCE [LARGE SCALE GENOMIC DNA]</scope>
    <source>
        <strain evidence="4 5">CTM</strain>
    </source>
</reference>
<evidence type="ECO:0000313" key="4">
    <source>
        <dbReference type="EMBL" id="KFF29620.1"/>
    </source>
</evidence>
<dbReference type="Pfam" id="PF00144">
    <property type="entry name" value="Beta-lactamase"/>
    <property type="match status" value="1"/>
</dbReference>
<evidence type="ECO:0000259" key="3">
    <source>
        <dbReference type="Pfam" id="PF00144"/>
    </source>
</evidence>
<dbReference type="InterPro" id="IPR012338">
    <property type="entry name" value="Beta-lactam/transpept-like"/>
</dbReference>
<dbReference type="AlphaFoldDB" id="A0A086BL06"/>
<dbReference type="KEGG" id="cpip:CJF12_09975"/>
<dbReference type="eggNOG" id="COG1680">
    <property type="taxonomic scope" value="Bacteria"/>
</dbReference>
<dbReference type="Gene3D" id="2.60.40.3620">
    <property type="match status" value="1"/>
</dbReference>
<dbReference type="SUPFAM" id="SSF56601">
    <property type="entry name" value="beta-lactamase/transpeptidase-like"/>
    <property type="match status" value="1"/>
</dbReference>
<evidence type="ECO:0000256" key="2">
    <source>
        <dbReference type="ARBA" id="ARBA00023136"/>
    </source>
</evidence>
<dbReference type="GO" id="GO:0019867">
    <property type="term" value="C:outer membrane"/>
    <property type="evidence" value="ECO:0007669"/>
    <property type="project" value="InterPro"/>
</dbReference>
<sequence>MKHLLVALLLIFAGNSVYSQKSRQIDELLTTYEKAYQFNGSVLVAEKGKIIFEKSYGYRNAPKKENNTNNSLYRIYSTTKIFTAAVILKLEQQGKLSLDDKLSKYYPKFPKGDSITIKNMLSHTSGIPQEAEGSEYTVNEETLLKCLTRKPLDFSPGKGWNYSNSNYYLLGYIIKKVTGIEYDQAIEEFILKPLKMTHSGFHFNQLENENKAFGYEFMSGENSNEALRFKTDHPFAAGAMYSTVEDLYKFSEAFYKGQILEANVVKNMYTPYLNERYGFGQEIYKTPNLDKVLVGHSGGGPGYRCRFIRDVEQDIAIIVLINSEMIPGDKISEDITSIVYNKPYKKTTIGKVNKEDLYGIEGIYSSPEATFYVNIIDGMVIINGDIIPRIPLNPVTKTFYKIYENNTFNFNTDQTGKVKSITVSNPMGVKNAEKISNTFPWGIIGNATPSGWDGKDIILQTRKDNPDFYYLKNYKLKTGELRFRLNSDWGNSLALNNDDESLCYDGYNINIKEDGFYDIVLDMTIKSKPKYSIKLSDQ</sequence>
<dbReference type="PANTHER" id="PTHR46825:SF11">
    <property type="entry name" value="PENICILLIN-BINDING PROTEIN 4"/>
    <property type="match status" value="1"/>
</dbReference>
<dbReference type="InterPro" id="IPR001466">
    <property type="entry name" value="Beta-lactam-related"/>
</dbReference>
<dbReference type="InterPro" id="IPR050491">
    <property type="entry name" value="AmpC-like"/>
</dbReference>
<protein>
    <submittedName>
        <fullName evidence="4">Beta-lactamase</fullName>
    </submittedName>
</protein>
<dbReference type="GO" id="GO:2001070">
    <property type="term" value="F:starch binding"/>
    <property type="evidence" value="ECO:0007669"/>
    <property type="project" value="InterPro"/>
</dbReference>
<dbReference type="OrthoDB" id="9793489at2"/>
<dbReference type="EMBL" id="JPRJ01000004">
    <property type="protein sequence ID" value="KFF29620.1"/>
    <property type="molecule type" value="Genomic_DNA"/>
</dbReference>
<dbReference type="STRING" id="558152.IQ37_04160"/>
<proteinExistence type="predicted"/>
<dbReference type="PANTHER" id="PTHR46825">
    <property type="entry name" value="D-ALANYL-D-ALANINE-CARBOXYPEPTIDASE/ENDOPEPTIDASE AMPH"/>
    <property type="match status" value="1"/>
</dbReference>
<name>A0A086BL06_9FLAO</name>
<accession>A0A086BL06</accession>
<keyword evidence="2" id="KW-0472">Membrane</keyword>
<comment type="subcellular location">
    <subcellularLocation>
        <location evidence="1">Membrane</location>
    </subcellularLocation>
</comment>
<dbReference type="Proteomes" id="UP000028709">
    <property type="component" value="Unassembled WGS sequence"/>
</dbReference>
<dbReference type="Gene3D" id="3.40.710.10">
    <property type="entry name" value="DD-peptidase/beta-lactamase superfamily"/>
    <property type="match status" value="1"/>
</dbReference>
<feature type="domain" description="Beta-lactamase-related" evidence="3">
    <location>
        <begin position="27"/>
        <end position="324"/>
    </location>
</feature>
<organism evidence="4 5">
    <name type="scientific">Chryseobacterium piperi</name>
    <dbReference type="NCBI Taxonomy" id="558152"/>
    <lineage>
        <taxon>Bacteria</taxon>
        <taxon>Pseudomonadati</taxon>
        <taxon>Bacteroidota</taxon>
        <taxon>Flavobacteriia</taxon>
        <taxon>Flavobacteriales</taxon>
        <taxon>Weeksellaceae</taxon>
        <taxon>Chryseobacterium group</taxon>
        <taxon>Chryseobacterium</taxon>
    </lineage>
</organism>
<gene>
    <name evidence="4" type="ORF">IQ37_04160</name>
</gene>